<dbReference type="SUPFAM" id="SSF141523">
    <property type="entry name" value="L,D-transpeptidase catalytic domain-like"/>
    <property type="match status" value="1"/>
</dbReference>
<dbReference type="GO" id="GO:0009252">
    <property type="term" value="P:peptidoglycan biosynthetic process"/>
    <property type="evidence" value="ECO:0007669"/>
    <property type="project" value="UniProtKB-KW"/>
</dbReference>
<evidence type="ECO:0000313" key="10">
    <source>
        <dbReference type="EMBL" id="MCG7945518.1"/>
    </source>
</evidence>
<dbReference type="GO" id="GO:0004180">
    <property type="term" value="F:carboxypeptidase activity"/>
    <property type="evidence" value="ECO:0007669"/>
    <property type="project" value="UniProtKB-ARBA"/>
</dbReference>
<evidence type="ECO:0000256" key="2">
    <source>
        <dbReference type="ARBA" id="ARBA00005992"/>
    </source>
</evidence>
<dbReference type="PANTHER" id="PTHR36699:SF1">
    <property type="entry name" value="L,D-TRANSPEPTIDASE YAFK-RELATED"/>
    <property type="match status" value="1"/>
</dbReference>
<keyword evidence="3" id="KW-0808">Transferase</keyword>
<keyword evidence="4 7" id="KW-0133">Cell shape</keyword>
<feature type="chain" id="PRO_5038483048" evidence="8">
    <location>
        <begin position="20"/>
        <end position="244"/>
    </location>
</feature>
<evidence type="ECO:0000259" key="9">
    <source>
        <dbReference type="PROSITE" id="PS52029"/>
    </source>
</evidence>
<name>A0A9E4N438_9GAMM</name>
<accession>A0A9E4N438</accession>
<dbReference type="AlphaFoldDB" id="A0A9E4N438"/>
<comment type="caution">
    <text evidence="10">The sequence shown here is derived from an EMBL/GenBank/DDBJ whole genome shotgun (WGS) entry which is preliminary data.</text>
</comment>
<dbReference type="GO" id="GO:0016740">
    <property type="term" value="F:transferase activity"/>
    <property type="evidence" value="ECO:0007669"/>
    <property type="project" value="UniProtKB-KW"/>
</dbReference>
<keyword evidence="6 7" id="KW-0961">Cell wall biogenesis/degradation</keyword>
<gene>
    <name evidence="10" type="ORF">JAZ07_04140</name>
</gene>
<dbReference type="InterPro" id="IPR038063">
    <property type="entry name" value="Transpep_catalytic_dom"/>
</dbReference>
<evidence type="ECO:0000256" key="7">
    <source>
        <dbReference type="PROSITE-ProRule" id="PRU01373"/>
    </source>
</evidence>
<evidence type="ECO:0000256" key="8">
    <source>
        <dbReference type="SAM" id="SignalP"/>
    </source>
</evidence>
<feature type="active site" description="Proton donor/acceptor" evidence="7">
    <location>
        <position position="151"/>
    </location>
</feature>
<dbReference type="Pfam" id="PF03734">
    <property type="entry name" value="YkuD"/>
    <property type="match status" value="1"/>
</dbReference>
<comment type="similarity">
    <text evidence="2">Belongs to the YkuD family.</text>
</comment>
<protein>
    <submittedName>
        <fullName evidence="10">L,D-transpeptidase family protein</fullName>
    </submittedName>
</protein>
<dbReference type="CDD" id="cd16913">
    <property type="entry name" value="YkuD_like"/>
    <property type="match status" value="1"/>
</dbReference>
<organism evidence="10 11">
    <name type="scientific">Candidatus Thiodiazotropha taylori</name>
    <dbReference type="NCBI Taxonomy" id="2792791"/>
    <lineage>
        <taxon>Bacteria</taxon>
        <taxon>Pseudomonadati</taxon>
        <taxon>Pseudomonadota</taxon>
        <taxon>Gammaproteobacteria</taxon>
        <taxon>Chromatiales</taxon>
        <taxon>Sedimenticolaceae</taxon>
        <taxon>Candidatus Thiodiazotropha</taxon>
    </lineage>
</organism>
<dbReference type="InterPro" id="IPR005490">
    <property type="entry name" value="LD_TPept_cat_dom"/>
</dbReference>
<dbReference type="Proteomes" id="UP000886667">
    <property type="component" value="Unassembled WGS sequence"/>
</dbReference>
<evidence type="ECO:0000256" key="5">
    <source>
        <dbReference type="ARBA" id="ARBA00022984"/>
    </source>
</evidence>
<feature type="non-terminal residue" evidence="10">
    <location>
        <position position="1"/>
    </location>
</feature>
<evidence type="ECO:0000313" key="11">
    <source>
        <dbReference type="Proteomes" id="UP000886667"/>
    </source>
</evidence>
<keyword evidence="5 7" id="KW-0573">Peptidoglycan synthesis</keyword>
<evidence type="ECO:0000256" key="1">
    <source>
        <dbReference type="ARBA" id="ARBA00004752"/>
    </source>
</evidence>
<reference evidence="10" key="1">
    <citation type="journal article" date="2021" name="Proc. Natl. Acad. Sci. U.S.A.">
        <title>Global biogeography of chemosynthetic symbionts reveals both localized and globally distributed symbiont groups. .</title>
        <authorList>
            <person name="Osvatic J.T."/>
            <person name="Wilkins L.G.E."/>
            <person name="Leibrecht L."/>
            <person name="Leray M."/>
            <person name="Zauner S."/>
            <person name="Polzin J."/>
            <person name="Camacho Y."/>
            <person name="Gros O."/>
            <person name="van Gils J.A."/>
            <person name="Eisen J.A."/>
            <person name="Petersen J.M."/>
            <person name="Yuen B."/>
        </authorList>
    </citation>
    <scope>NUCLEOTIDE SEQUENCE</scope>
    <source>
        <strain evidence="10">MAGclacostrist064TRANS</strain>
    </source>
</reference>
<evidence type="ECO:0000256" key="3">
    <source>
        <dbReference type="ARBA" id="ARBA00022679"/>
    </source>
</evidence>
<evidence type="ECO:0000256" key="6">
    <source>
        <dbReference type="ARBA" id="ARBA00023316"/>
    </source>
</evidence>
<feature type="signal peptide" evidence="8">
    <location>
        <begin position="1"/>
        <end position="19"/>
    </location>
</feature>
<dbReference type="GO" id="GO:0071555">
    <property type="term" value="P:cell wall organization"/>
    <property type="evidence" value="ECO:0007669"/>
    <property type="project" value="UniProtKB-UniRule"/>
</dbReference>
<dbReference type="EMBL" id="JAEPCM010000107">
    <property type="protein sequence ID" value="MCG7945518.1"/>
    <property type="molecule type" value="Genomic_DNA"/>
</dbReference>
<evidence type="ECO:0000256" key="4">
    <source>
        <dbReference type="ARBA" id="ARBA00022960"/>
    </source>
</evidence>
<dbReference type="PROSITE" id="PS52029">
    <property type="entry name" value="LD_TPASE"/>
    <property type="match status" value="1"/>
</dbReference>
<comment type="pathway">
    <text evidence="1 7">Cell wall biogenesis; peptidoglycan biosynthesis.</text>
</comment>
<feature type="active site" description="Nucleophile" evidence="7">
    <location>
        <position position="159"/>
    </location>
</feature>
<proteinExistence type="inferred from homology"/>
<sequence length="244" mass="27606">GMRFWILLLVSGWVLTAQASSNAPLEAVMEQLDGDAGQRIAARFEQAGVDFPPQRVQLIALKESRRLELWAYSQQRWWFIHDYAGFAASGEAGPKLREGDKQVPEGFYRIVGLNPNSHFHLSMRLNYPNAFDWVQAGREDRHSPGNHIYIHGSAWSAGCLAIGNHYIEELFYLVARLGVEKAAVLIVPYDFRSRAITATEEPVWLDELYRYLKLRLAKFPLSEKRLGCGLGCARVGYGRQLAPN</sequence>
<keyword evidence="8" id="KW-0732">Signal</keyword>
<feature type="domain" description="L,D-TPase catalytic" evidence="9">
    <location>
        <begin position="56"/>
        <end position="187"/>
    </location>
</feature>
<dbReference type="GO" id="GO:0008360">
    <property type="term" value="P:regulation of cell shape"/>
    <property type="evidence" value="ECO:0007669"/>
    <property type="project" value="UniProtKB-UniRule"/>
</dbReference>
<dbReference type="PANTHER" id="PTHR36699">
    <property type="entry name" value="LD-TRANSPEPTIDASE"/>
    <property type="match status" value="1"/>
</dbReference>